<feature type="binding site" evidence="11">
    <location>
        <position position="146"/>
    </location>
    <ligand>
        <name>substrate</name>
    </ligand>
</feature>
<gene>
    <name evidence="11" type="primary">aroK</name>
    <name evidence="12" type="ORF">SAMN04490355_1003155</name>
</gene>
<evidence type="ECO:0000256" key="6">
    <source>
        <dbReference type="ARBA" id="ARBA00022741"/>
    </source>
</evidence>
<dbReference type="PROSITE" id="PS01128">
    <property type="entry name" value="SHIKIMATE_KINASE"/>
    <property type="match status" value="1"/>
</dbReference>
<dbReference type="UniPathway" id="UPA00053">
    <property type="reaction ID" value="UER00088"/>
</dbReference>
<evidence type="ECO:0000256" key="4">
    <source>
        <dbReference type="ARBA" id="ARBA00022605"/>
    </source>
</evidence>
<sequence>MPKSFSVIPMKNIVLIGFMGTGKTTVGRLLANRLGRPFFDSDKKMEYENNLSIREIFEVYGEFYFRQQEKMVIAKLSHYKNAVIATGGGVVLSLENMNNLKRNGVIITLAASVEAILERTGRRNTRPLLDDFAQRERIIKKLLKERAELYYNADYSINTSSKSLQQVINEILFFLRQGGYLRGKR</sequence>
<dbReference type="GO" id="GO:0005524">
    <property type="term" value="F:ATP binding"/>
    <property type="evidence" value="ECO:0007669"/>
    <property type="project" value="UniProtKB-UniRule"/>
</dbReference>
<evidence type="ECO:0000256" key="2">
    <source>
        <dbReference type="ARBA" id="ARBA00006997"/>
    </source>
</evidence>
<evidence type="ECO:0000256" key="9">
    <source>
        <dbReference type="ARBA" id="ARBA00023141"/>
    </source>
</evidence>
<keyword evidence="5 11" id="KW-0808">Transferase</keyword>
<dbReference type="CDD" id="cd00464">
    <property type="entry name" value="SK"/>
    <property type="match status" value="1"/>
</dbReference>
<keyword evidence="11" id="KW-0479">Metal-binding</keyword>
<dbReference type="SUPFAM" id="SSF52540">
    <property type="entry name" value="P-loop containing nucleoside triphosphate hydrolases"/>
    <property type="match status" value="1"/>
</dbReference>
<reference evidence="13" key="1">
    <citation type="submission" date="2016-10" db="EMBL/GenBank/DDBJ databases">
        <authorList>
            <person name="Varghese N."/>
            <person name="Submissions S."/>
        </authorList>
    </citation>
    <scope>NUCLEOTIDE SEQUENCE [LARGE SCALE GENOMIC DNA]</scope>
    <source>
        <strain evidence="13">DSM 13327</strain>
    </source>
</reference>
<evidence type="ECO:0000313" key="12">
    <source>
        <dbReference type="EMBL" id="SFL40120.1"/>
    </source>
</evidence>
<evidence type="ECO:0000256" key="7">
    <source>
        <dbReference type="ARBA" id="ARBA00022777"/>
    </source>
</evidence>
<dbReference type="GO" id="GO:0004765">
    <property type="term" value="F:shikimate kinase activity"/>
    <property type="evidence" value="ECO:0007669"/>
    <property type="project" value="UniProtKB-UniRule"/>
</dbReference>
<name>A0A1I4HEE7_9FIRM</name>
<evidence type="ECO:0000256" key="5">
    <source>
        <dbReference type="ARBA" id="ARBA00022679"/>
    </source>
</evidence>
<dbReference type="InterPro" id="IPR027417">
    <property type="entry name" value="P-loop_NTPase"/>
</dbReference>
<feature type="binding site" evidence="11">
    <location>
        <begin position="20"/>
        <end position="25"/>
    </location>
    <ligand>
        <name>ATP</name>
        <dbReference type="ChEBI" id="CHEBI:30616"/>
    </ligand>
</feature>
<evidence type="ECO:0000256" key="10">
    <source>
        <dbReference type="ARBA" id="ARBA00048567"/>
    </source>
</evidence>
<dbReference type="PANTHER" id="PTHR21087:SF16">
    <property type="entry name" value="SHIKIMATE KINASE 1, CHLOROPLASTIC"/>
    <property type="match status" value="1"/>
</dbReference>
<evidence type="ECO:0000313" key="13">
    <source>
        <dbReference type="Proteomes" id="UP000199520"/>
    </source>
</evidence>
<evidence type="ECO:0000256" key="1">
    <source>
        <dbReference type="ARBA" id="ARBA00004842"/>
    </source>
</evidence>
<comment type="caution">
    <text evidence="11">Lacks conserved residue(s) required for the propagation of feature annotation.</text>
</comment>
<accession>A0A1I4HEE7</accession>
<dbReference type="GO" id="GO:0005829">
    <property type="term" value="C:cytosol"/>
    <property type="evidence" value="ECO:0007669"/>
    <property type="project" value="TreeGrafter"/>
</dbReference>
<dbReference type="EC" id="2.7.1.71" evidence="3 11"/>
<dbReference type="GO" id="GO:0009073">
    <property type="term" value="P:aromatic amino acid family biosynthetic process"/>
    <property type="evidence" value="ECO:0007669"/>
    <property type="project" value="UniProtKB-KW"/>
</dbReference>
<comment type="subcellular location">
    <subcellularLocation>
        <location evidence="11">Cytoplasm</location>
    </subcellularLocation>
</comment>
<feature type="binding site" evidence="11">
    <location>
        <position position="88"/>
    </location>
    <ligand>
        <name>substrate</name>
    </ligand>
</feature>
<dbReference type="STRING" id="1123291.SAMN04490355_1003155"/>
<dbReference type="Gene3D" id="3.40.50.300">
    <property type="entry name" value="P-loop containing nucleotide triphosphate hydrolases"/>
    <property type="match status" value="1"/>
</dbReference>
<keyword evidence="13" id="KW-1185">Reference proteome</keyword>
<keyword evidence="4 11" id="KW-0028">Amino-acid biosynthesis</keyword>
<feature type="binding site" evidence="11">
    <location>
        <position position="66"/>
    </location>
    <ligand>
        <name>substrate</name>
    </ligand>
</feature>
<evidence type="ECO:0000256" key="11">
    <source>
        <dbReference type="HAMAP-Rule" id="MF_00109"/>
    </source>
</evidence>
<dbReference type="InterPro" id="IPR000623">
    <property type="entry name" value="Shikimate_kinase/TSH1"/>
</dbReference>
<evidence type="ECO:0000256" key="8">
    <source>
        <dbReference type="ARBA" id="ARBA00022840"/>
    </source>
</evidence>
<feature type="binding site" evidence="11">
    <location>
        <position position="42"/>
    </location>
    <ligand>
        <name>substrate</name>
    </ligand>
</feature>
<keyword evidence="6 11" id="KW-0547">Nucleotide-binding</keyword>
<dbReference type="GO" id="GO:0009423">
    <property type="term" value="P:chorismate biosynthetic process"/>
    <property type="evidence" value="ECO:0007669"/>
    <property type="project" value="UniProtKB-UniRule"/>
</dbReference>
<comment type="similarity">
    <text evidence="2 11">Belongs to the shikimate kinase family.</text>
</comment>
<comment type="pathway">
    <text evidence="1 11">Metabolic intermediate biosynthesis; chorismate biosynthesis; chorismate from D-erythrose 4-phosphate and phosphoenolpyruvate: step 5/7.</text>
</comment>
<comment type="catalytic activity">
    <reaction evidence="10 11">
        <text>shikimate + ATP = 3-phosphoshikimate + ADP + H(+)</text>
        <dbReference type="Rhea" id="RHEA:13121"/>
        <dbReference type="ChEBI" id="CHEBI:15378"/>
        <dbReference type="ChEBI" id="CHEBI:30616"/>
        <dbReference type="ChEBI" id="CHEBI:36208"/>
        <dbReference type="ChEBI" id="CHEBI:145989"/>
        <dbReference type="ChEBI" id="CHEBI:456216"/>
        <dbReference type="EC" id="2.7.1.71"/>
    </reaction>
</comment>
<dbReference type="HAMAP" id="MF_00109">
    <property type="entry name" value="Shikimate_kinase"/>
    <property type="match status" value="1"/>
</dbReference>
<keyword evidence="11" id="KW-0460">Magnesium</keyword>
<organism evidence="12 13">
    <name type="scientific">Pelosinus propionicus DSM 13327</name>
    <dbReference type="NCBI Taxonomy" id="1123291"/>
    <lineage>
        <taxon>Bacteria</taxon>
        <taxon>Bacillati</taxon>
        <taxon>Bacillota</taxon>
        <taxon>Negativicutes</taxon>
        <taxon>Selenomonadales</taxon>
        <taxon>Sporomusaceae</taxon>
        <taxon>Pelosinus</taxon>
    </lineage>
</organism>
<feature type="binding site" evidence="11">
    <location>
        <position position="126"/>
    </location>
    <ligand>
        <name>ATP</name>
        <dbReference type="ChEBI" id="CHEBI:30616"/>
    </ligand>
</feature>
<dbReference type="PRINTS" id="PR01100">
    <property type="entry name" value="SHIKIMTKNASE"/>
</dbReference>
<keyword evidence="8 11" id="KW-0067">ATP-binding</keyword>
<dbReference type="PANTHER" id="PTHR21087">
    <property type="entry name" value="SHIKIMATE KINASE"/>
    <property type="match status" value="1"/>
</dbReference>
<feature type="binding site" evidence="11">
    <location>
        <position position="24"/>
    </location>
    <ligand>
        <name>Mg(2+)</name>
        <dbReference type="ChEBI" id="CHEBI:18420"/>
    </ligand>
</feature>
<protein>
    <recommendedName>
        <fullName evidence="3 11">Shikimate kinase</fullName>
        <shortName evidence="11">SK</shortName>
        <ecNumber evidence="3 11">2.7.1.71</ecNumber>
    </recommendedName>
</protein>
<keyword evidence="11" id="KW-0963">Cytoplasm</keyword>
<dbReference type="GO" id="GO:0000287">
    <property type="term" value="F:magnesium ion binding"/>
    <property type="evidence" value="ECO:0007669"/>
    <property type="project" value="UniProtKB-UniRule"/>
</dbReference>
<keyword evidence="7 11" id="KW-0418">Kinase</keyword>
<keyword evidence="9 11" id="KW-0057">Aromatic amino acid biosynthesis</keyword>
<comment type="subunit">
    <text evidence="11">Monomer.</text>
</comment>
<dbReference type="Pfam" id="PF01202">
    <property type="entry name" value="SKI"/>
    <property type="match status" value="1"/>
</dbReference>
<dbReference type="InterPro" id="IPR023000">
    <property type="entry name" value="Shikimate_kinase_CS"/>
</dbReference>
<proteinExistence type="inferred from homology"/>
<dbReference type="AlphaFoldDB" id="A0A1I4HEE7"/>
<comment type="cofactor">
    <cofactor evidence="11">
        <name>Mg(2+)</name>
        <dbReference type="ChEBI" id="CHEBI:18420"/>
    </cofactor>
    <text evidence="11">Binds 1 Mg(2+) ion per subunit.</text>
</comment>
<dbReference type="InterPro" id="IPR031322">
    <property type="entry name" value="Shikimate/glucono_kinase"/>
</dbReference>
<dbReference type="GO" id="GO:0008652">
    <property type="term" value="P:amino acid biosynthetic process"/>
    <property type="evidence" value="ECO:0007669"/>
    <property type="project" value="UniProtKB-KW"/>
</dbReference>
<dbReference type="EMBL" id="FOTS01000003">
    <property type="protein sequence ID" value="SFL40120.1"/>
    <property type="molecule type" value="Genomic_DNA"/>
</dbReference>
<dbReference type="Proteomes" id="UP000199520">
    <property type="component" value="Unassembled WGS sequence"/>
</dbReference>
<comment type="function">
    <text evidence="11">Catalyzes the specific phosphorylation of the 3-hydroxyl group of shikimic acid using ATP as a cosubstrate.</text>
</comment>
<evidence type="ECO:0000256" key="3">
    <source>
        <dbReference type="ARBA" id="ARBA00012154"/>
    </source>
</evidence>